<organism evidence="1 2">
    <name type="scientific">Paraclostridium tenue</name>
    <dbReference type="NCBI Taxonomy" id="1737"/>
    <lineage>
        <taxon>Bacteria</taxon>
        <taxon>Bacillati</taxon>
        <taxon>Bacillota</taxon>
        <taxon>Clostridia</taxon>
        <taxon>Peptostreptococcales</taxon>
        <taxon>Peptostreptococcaceae</taxon>
        <taxon>Paraclostridium</taxon>
    </lineage>
</organism>
<sequence length="159" mass="18352">MKIASEKNILNKTTVEVKTFVSGDALINQEELGYYNERNNKLHFTNFGTKKVNQKGKNILHGKLCNSLDLANYLNMDVERVNKTILDVCTDPTLKMNNLNIYNTVIDKSIPLKNSWRGWAEENFKYNTDSANPDKTFPIIWLNELNANRVIRVLKNEVM</sequence>
<reference evidence="2" key="1">
    <citation type="journal article" date="2019" name="Int. J. Syst. Evol. Microbiol.">
        <title>The Global Catalogue of Microorganisms (GCM) 10K type strain sequencing project: providing services to taxonomists for standard genome sequencing and annotation.</title>
        <authorList>
            <consortium name="The Broad Institute Genomics Platform"/>
            <consortium name="The Broad Institute Genome Sequencing Center for Infectious Disease"/>
            <person name="Wu L."/>
            <person name="Ma J."/>
        </authorList>
    </citation>
    <scope>NUCLEOTIDE SEQUENCE [LARGE SCALE GENOMIC DNA]</scope>
    <source>
        <strain evidence="2">JCM 6486</strain>
    </source>
</reference>
<dbReference type="Proteomes" id="UP001400965">
    <property type="component" value="Unassembled WGS sequence"/>
</dbReference>
<dbReference type="EMBL" id="BAAACP010000007">
    <property type="protein sequence ID" value="GAA0863576.1"/>
    <property type="molecule type" value="Genomic_DNA"/>
</dbReference>
<accession>A0ABP3XFA7</accession>
<comment type="caution">
    <text evidence="1">The sequence shown here is derived from an EMBL/GenBank/DDBJ whole genome shotgun (WGS) entry which is preliminary data.</text>
</comment>
<keyword evidence="2" id="KW-1185">Reference proteome</keyword>
<protein>
    <submittedName>
        <fullName evidence="1">Uncharacterized protein</fullName>
    </submittedName>
</protein>
<name>A0ABP3XFA7_9FIRM</name>
<gene>
    <name evidence="1" type="ORF">GCM10008917_13600</name>
</gene>
<dbReference type="RefSeq" id="WP_346044200.1">
    <property type="nucleotide sequence ID" value="NZ_BAAACP010000007.1"/>
</dbReference>
<evidence type="ECO:0000313" key="2">
    <source>
        <dbReference type="Proteomes" id="UP001400965"/>
    </source>
</evidence>
<proteinExistence type="predicted"/>
<evidence type="ECO:0000313" key="1">
    <source>
        <dbReference type="EMBL" id="GAA0863576.1"/>
    </source>
</evidence>